<reference evidence="1 2" key="1">
    <citation type="journal article" date="2018" name="Mol. Plant">
        <title>The genome of Artemisia annua provides insight into the evolution of Asteraceae family and artemisinin biosynthesis.</title>
        <authorList>
            <person name="Shen Q."/>
            <person name="Zhang L."/>
            <person name="Liao Z."/>
            <person name="Wang S."/>
            <person name="Yan T."/>
            <person name="Shi P."/>
            <person name="Liu M."/>
            <person name="Fu X."/>
            <person name="Pan Q."/>
            <person name="Wang Y."/>
            <person name="Lv Z."/>
            <person name="Lu X."/>
            <person name="Zhang F."/>
            <person name="Jiang W."/>
            <person name="Ma Y."/>
            <person name="Chen M."/>
            <person name="Hao X."/>
            <person name="Li L."/>
            <person name="Tang Y."/>
            <person name="Lv G."/>
            <person name="Zhou Y."/>
            <person name="Sun X."/>
            <person name="Brodelius P.E."/>
            <person name="Rose J.K.C."/>
            <person name="Tang K."/>
        </authorList>
    </citation>
    <scope>NUCLEOTIDE SEQUENCE [LARGE SCALE GENOMIC DNA]</scope>
    <source>
        <strain evidence="2">cv. Huhao1</strain>
        <tissue evidence="1">Leaf</tissue>
    </source>
</reference>
<sequence length="247" mass="26864">MVSDQEIAKGVEILLSKKSFNSLTDVVHQLSEKLGFDLSHKIHFIRDHHFNNTNSSIINNGVKNEVAGMSLGFPVNLALPFGAARVNRFDVEDKLQALEPVDLGELCYVGFVNISSISAGYALVVVTSSGVKNWSQLKLLKQLPNLIPKGLQPLLNTDVTATPLPVQGVWTKVCSSGGLVQGVWFRGRGNGTIVVITKLDIMDRSTDACNLLLRKTILLCLGYAGVVNHSQEDQAATMCKSDSLYIK</sequence>
<name>A0A2U1PGZ6_ARTAN</name>
<comment type="caution">
    <text evidence="1">The sequence shown here is derived from an EMBL/GenBank/DDBJ whole genome shotgun (WGS) entry which is preliminary data.</text>
</comment>
<dbReference type="STRING" id="35608.A0A2U1PGZ6"/>
<dbReference type="EMBL" id="PKPP01001168">
    <property type="protein sequence ID" value="PWA85020.1"/>
    <property type="molecule type" value="Genomic_DNA"/>
</dbReference>
<gene>
    <name evidence="1" type="ORF">CTI12_AA153790</name>
</gene>
<evidence type="ECO:0000313" key="2">
    <source>
        <dbReference type="Proteomes" id="UP000245207"/>
    </source>
</evidence>
<proteinExistence type="predicted"/>
<dbReference type="AlphaFoldDB" id="A0A2U1PGZ6"/>
<dbReference type="InterPro" id="IPR027417">
    <property type="entry name" value="P-loop_NTPase"/>
</dbReference>
<dbReference type="GO" id="GO:0003677">
    <property type="term" value="F:DNA binding"/>
    <property type="evidence" value="ECO:0007669"/>
    <property type="project" value="UniProtKB-KW"/>
</dbReference>
<keyword evidence="1" id="KW-0371">Homeobox</keyword>
<keyword evidence="1" id="KW-0238">DNA-binding</keyword>
<accession>A0A2U1PGZ6</accession>
<dbReference type="OrthoDB" id="1937782at2759"/>
<evidence type="ECO:0000313" key="1">
    <source>
        <dbReference type="EMBL" id="PWA85020.1"/>
    </source>
</evidence>
<protein>
    <submittedName>
        <fullName evidence="1">SWIB/MDM2 domain, Homeodomain-like, DEK</fullName>
    </submittedName>
</protein>
<keyword evidence="2" id="KW-1185">Reference proteome</keyword>
<dbReference type="Proteomes" id="UP000245207">
    <property type="component" value="Unassembled WGS sequence"/>
</dbReference>
<dbReference type="Gene3D" id="3.40.50.300">
    <property type="entry name" value="P-loop containing nucleotide triphosphate hydrolases"/>
    <property type="match status" value="1"/>
</dbReference>
<organism evidence="1 2">
    <name type="scientific">Artemisia annua</name>
    <name type="common">Sweet wormwood</name>
    <dbReference type="NCBI Taxonomy" id="35608"/>
    <lineage>
        <taxon>Eukaryota</taxon>
        <taxon>Viridiplantae</taxon>
        <taxon>Streptophyta</taxon>
        <taxon>Embryophyta</taxon>
        <taxon>Tracheophyta</taxon>
        <taxon>Spermatophyta</taxon>
        <taxon>Magnoliopsida</taxon>
        <taxon>eudicotyledons</taxon>
        <taxon>Gunneridae</taxon>
        <taxon>Pentapetalae</taxon>
        <taxon>asterids</taxon>
        <taxon>campanulids</taxon>
        <taxon>Asterales</taxon>
        <taxon>Asteraceae</taxon>
        <taxon>Asteroideae</taxon>
        <taxon>Anthemideae</taxon>
        <taxon>Artemisiinae</taxon>
        <taxon>Artemisia</taxon>
    </lineage>
</organism>